<proteinExistence type="predicted"/>
<keyword evidence="1" id="KW-0472">Membrane</keyword>
<comment type="caution">
    <text evidence="2">The sequence shown here is derived from an EMBL/GenBank/DDBJ whole genome shotgun (WGS) entry which is preliminary data.</text>
</comment>
<evidence type="ECO:0000256" key="1">
    <source>
        <dbReference type="SAM" id="Phobius"/>
    </source>
</evidence>
<keyword evidence="1" id="KW-1133">Transmembrane helix</keyword>
<keyword evidence="1" id="KW-0812">Transmembrane</keyword>
<dbReference type="AlphaFoldDB" id="A0A926E3U2"/>
<dbReference type="RefSeq" id="WP_249293904.1">
    <property type="nucleotide sequence ID" value="NZ_JACRSV010000001.1"/>
</dbReference>
<name>A0A926E3U2_9FIRM</name>
<dbReference type="Proteomes" id="UP000610760">
    <property type="component" value="Unassembled WGS sequence"/>
</dbReference>
<organism evidence="2 3">
    <name type="scientific">Fumia xinanensis</name>
    <dbReference type="NCBI Taxonomy" id="2763659"/>
    <lineage>
        <taxon>Bacteria</taxon>
        <taxon>Bacillati</taxon>
        <taxon>Bacillota</taxon>
        <taxon>Clostridia</taxon>
        <taxon>Eubacteriales</taxon>
        <taxon>Oscillospiraceae</taxon>
        <taxon>Fumia</taxon>
    </lineage>
</organism>
<evidence type="ECO:0000313" key="3">
    <source>
        <dbReference type="Proteomes" id="UP000610760"/>
    </source>
</evidence>
<feature type="transmembrane region" description="Helical" evidence="1">
    <location>
        <begin position="29"/>
        <end position="52"/>
    </location>
</feature>
<accession>A0A926E3U2</accession>
<protein>
    <submittedName>
        <fullName evidence="2">Uncharacterized protein</fullName>
    </submittedName>
</protein>
<evidence type="ECO:0000313" key="2">
    <source>
        <dbReference type="EMBL" id="MBC8559010.1"/>
    </source>
</evidence>
<keyword evidence="3" id="KW-1185">Reference proteome</keyword>
<reference evidence="2" key="1">
    <citation type="submission" date="2020-08" db="EMBL/GenBank/DDBJ databases">
        <title>Genome public.</title>
        <authorList>
            <person name="Liu C."/>
            <person name="Sun Q."/>
        </authorList>
    </citation>
    <scope>NUCLEOTIDE SEQUENCE</scope>
    <source>
        <strain evidence="2">NSJ-33</strain>
    </source>
</reference>
<dbReference type="EMBL" id="JACRSV010000001">
    <property type="protein sequence ID" value="MBC8559010.1"/>
    <property type="molecule type" value="Genomic_DNA"/>
</dbReference>
<gene>
    <name evidence="2" type="ORF">H8710_02885</name>
</gene>
<sequence length="53" mass="6087">MKEKKPVIDALLDHIFKDEYKKQFFKKRWIGLGLQLLIGAAVLLILLATNAFS</sequence>